<proteinExistence type="predicted"/>
<sequence>MWNKEGLQRLSVVIPPPLALGPRPPAFAPGGQTRWVSRATPPPGGLRALIAPQNWDDIILYSMEILFGVTLFKYIQYPWSCHTHAAPPTLTHPLKLASPENRLEIRL</sequence>
<dbReference type="Proteomes" id="UP000789524">
    <property type="component" value="Unassembled WGS sequence"/>
</dbReference>
<accession>A0A8J2RAX3</accession>
<organism evidence="1 2">
    <name type="scientific">Danaus chrysippus</name>
    <name type="common">African queen</name>
    <dbReference type="NCBI Taxonomy" id="151541"/>
    <lineage>
        <taxon>Eukaryota</taxon>
        <taxon>Metazoa</taxon>
        <taxon>Ecdysozoa</taxon>
        <taxon>Arthropoda</taxon>
        <taxon>Hexapoda</taxon>
        <taxon>Insecta</taxon>
        <taxon>Pterygota</taxon>
        <taxon>Neoptera</taxon>
        <taxon>Endopterygota</taxon>
        <taxon>Lepidoptera</taxon>
        <taxon>Glossata</taxon>
        <taxon>Ditrysia</taxon>
        <taxon>Papilionoidea</taxon>
        <taxon>Nymphalidae</taxon>
        <taxon>Danainae</taxon>
        <taxon>Danaini</taxon>
        <taxon>Danaina</taxon>
        <taxon>Danaus</taxon>
        <taxon>Anosia</taxon>
    </lineage>
</organism>
<protein>
    <submittedName>
        <fullName evidence="1">(African queen) hypothetical protein</fullName>
    </submittedName>
</protein>
<gene>
    <name evidence="1" type="ORF">DCHRY22_LOCUS16024</name>
</gene>
<name>A0A8J2RAX3_9NEOP</name>
<keyword evidence="2" id="KW-1185">Reference proteome</keyword>
<dbReference type="EMBL" id="CAKASE010000083">
    <property type="protein sequence ID" value="CAG9585661.1"/>
    <property type="molecule type" value="Genomic_DNA"/>
</dbReference>
<evidence type="ECO:0000313" key="1">
    <source>
        <dbReference type="EMBL" id="CAG9585661.1"/>
    </source>
</evidence>
<comment type="caution">
    <text evidence="1">The sequence shown here is derived from an EMBL/GenBank/DDBJ whole genome shotgun (WGS) entry which is preliminary data.</text>
</comment>
<reference evidence="1" key="1">
    <citation type="submission" date="2021-09" db="EMBL/GenBank/DDBJ databases">
        <authorList>
            <person name="Martin H S."/>
        </authorList>
    </citation>
    <scope>NUCLEOTIDE SEQUENCE</scope>
</reference>
<evidence type="ECO:0000313" key="2">
    <source>
        <dbReference type="Proteomes" id="UP000789524"/>
    </source>
</evidence>
<dbReference type="AlphaFoldDB" id="A0A8J2RAX3"/>